<dbReference type="SMART" id="SM00034">
    <property type="entry name" value="CLECT"/>
    <property type="match status" value="1"/>
</dbReference>
<organism evidence="2 3">
    <name type="scientific">Biomphalaria pfeifferi</name>
    <name type="common">Bloodfluke planorb</name>
    <name type="synonym">Freshwater snail</name>
    <dbReference type="NCBI Taxonomy" id="112525"/>
    <lineage>
        <taxon>Eukaryota</taxon>
        <taxon>Metazoa</taxon>
        <taxon>Spiralia</taxon>
        <taxon>Lophotrochozoa</taxon>
        <taxon>Mollusca</taxon>
        <taxon>Gastropoda</taxon>
        <taxon>Heterobranchia</taxon>
        <taxon>Euthyneura</taxon>
        <taxon>Panpulmonata</taxon>
        <taxon>Hygrophila</taxon>
        <taxon>Lymnaeoidea</taxon>
        <taxon>Planorbidae</taxon>
        <taxon>Biomphalaria</taxon>
    </lineage>
</organism>
<dbReference type="EMBL" id="JASAOG010000038">
    <property type="protein sequence ID" value="KAK0059981.1"/>
    <property type="molecule type" value="Genomic_DNA"/>
</dbReference>
<evidence type="ECO:0000313" key="2">
    <source>
        <dbReference type="EMBL" id="KAK0059981.1"/>
    </source>
</evidence>
<feature type="non-terminal residue" evidence="2">
    <location>
        <position position="1"/>
    </location>
</feature>
<proteinExistence type="predicted"/>
<dbReference type="InterPro" id="IPR001304">
    <property type="entry name" value="C-type_lectin-like"/>
</dbReference>
<sequence>LNVLAVKKRSEIYNSRLISACRNSPGFKLCSFVHVKKCLKYINERMQYMKAQEYCEDLANPAFLATFKTDYEFQIVENIFNGSSLSKEYYPTIWVGLDRLQDKRNYRWIDDGTPYAYFNNQFSKETGPYHCTMYKSSRNLMVPMVCNSNIKFFCEVR</sequence>
<dbReference type="SUPFAM" id="SSF56436">
    <property type="entry name" value="C-type lectin-like"/>
    <property type="match status" value="1"/>
</dbReference>
<dbReference type="CDD" id="cd00037">
    <property type="entry name" value="CLECT"/>
    <property type="match status" value="1"/>
</dbReference>
<name>A0AAD8BSE9_BIOPF</name>
<dbReference type="Gene3D" id="3.10.100.10">
    <property type="entry name" value="Mannose-Binding Protein A, subunit A"/>
    <property type="match status" value="1"/>
</dbReference>
<reference evidence="2" key="2">
    <citation type="submission" date="2023-04" db="EMBL/GenBank/DDBJ databases">
        <authorList>
            <person name="Bu L."/>
            <person name="Lu L."/>
            <person name="Laidemitt M.R."/>
            <person name="Zhang S.M."/>
            <person name="Mutuku M."/>
            <person name="Mkoji G."/>
            <person name="Steinauer M."/>
            <person name="Loker E.S."/>
        </authorList>
    </citation>
    <scope>NUCLEOTIDE SEQUENCE</scope>
    <source>
        <strain evidence="2">KasaAsao</strain>
        <tissue evidence="2">Whole Snail</tissue>
    </source>
</reference>
<dbReference type="InterPro" id="IPR016187">
    <property type="entry name" value="CTDL_fold"/>
</dbReference>
<keyword evidence="3" id="KW-1185">Reference proteome</keyword>
<gene>
    <name evidence="2" type="ORF">Bpfe_010509</name>
</gene>
<dbReference type="AlphaFoldDB" id="A0AAD8BSE9"/>
<dbReference type="Pfam" id="PF00059">
    <property type="entry name" value="Lectin_C"/>
    <property type="match status" value="1"/>
</dbReference>
<evidence type="ECO:0000259" key="1">
    <source>
        <dbReference type="PROSITE" id="PS50041"/>
    </source>
</evidence>
<reference evidence="2" key="1">
    <citation type="journal article" date="2023" name="PLoS Negl. Trop. Dis.">
        <title>A genome sequence for Biomphalaria pfeifferi, the major vector snail for the human-infecting parasite Schistosoma mansoni.</title>
        <authorList>
            <person name="Bu L."/>
            <person name="Lu L."/>
            <person name="Laidemitt M.R."/>
            <person name="Zhang S.M."/>
            <person name="Mutuku M."/>
            <person name="Mkoji G."/>
            <person name="Steinauer M."/>
            <person name="Loker E.S."/>
        </authorList>
    </citation>
    <scope>NUCLEOTIDE SEQUENCE</scope>
    <source>
        <strain evidence="2">KasaAsao</strain>
    </source>
</reference>
<evidence type="ECO:0000313" key="3">
    <source>
        <dbReference type="Proteomes" id="UP001233172"/>
    </source>
</evidence>
<protein>
    <recommendedName>
        <fullName evidence="1">C-type lectin domain-containing protein</fullName>
    </recommendedName>
</protein>
<dbReference type="Proteomes" id="UP001233172">
    <property type="component" value="Unassembled WGS sequence"/>
</dbReference>
<feature type="domain" description="C-type lectin" evidence="1">
    <location>
        <begin position="34"/>
        <end position="155"/>
    </location>
</feature>
<comment type="caution">
    <text evidence="2">The sequence shown here is derived from an EMBL/GenBank/DDBJ whole genome shotgun (WGS) entry which is preliminary data.</text>
</comment>
<accession>A0AAD8BSE9</accession>
<dbReference type="PROSITE" id="PS50041">
    <property type="entry name" value="C_TYPE_LECTIN_2"/>
    <property type="match status" value="1"/>
</dbReference>
<dbReference type="InterPro" id="IPR016186">
    <property type="entry name" value="C-type_lectin-like/link_sf"/>
</dbReference>